<feature type="non-terminal residue" evidence="2">
    <location>
        <position position="1"/>
    </location>
</feature>
<accession>A0A699UGG2</accession>
<dbReference type="AlphaFoldDB" id="A0A699UGG2"/>
<feature type="compositionally biased region" description="Basic and acidic residues" evidence="1">
    <location>
        <begin position="1"/>
        <end position="19"/>
    </location>
</feature>
<comment type="caution">
    <text evidence="2">The sequence shown here is derived from an EMBL/GenBank/DDBJ whole genome shotgun (WGS) entry which is preliminary data.</text>
</comment>
<evidence type="ECO:0000313" key="2">
    <source>
        <dbReference type="EMBL" id="GFD21153.1"/>
    </source>
</evidence>
<name>A0A699UGG2_TANCI</name>
<protein>
    <submittedName>
        <fullName evidence="2">Uncharacterized protein</fullName>
    </submittedName>
</protein>
<sequence length="99" mass="10293">PSISQDAKDSVEDAGKKAPEVAASEALDNGGQDYQVSKSEDGSLFQQDRKTEHNNSTNDINTVSSPVSTAGSSLVNAALPTPINAAGPSVNAYEEHSFE</sequence>
<feature type="compositionally biased region" description="Polar residues" evidence="1">
    <location>
        <begin position="54"/>
        <end position="69"/>
    </location>
</feature>
<feature type="region of interest" description="Disordered" evidence="1">
    <location>
        <begin position="1"/>
        <end position="69"/>
    </location>
</feature>
<proteinExistence type="predicted"/>
<reference evidence="2" key="1">
    <citation type="journal article" date="2019" name="Sci. Rep.">
        <title>Draft genome of Tanacetum cinerariifolium, the natural source of mosquito coil.</title>
        <authorList>
            <person name="Yamashiro T."/>
            <person name="Shiraishi A."/>
            <person name="Satake H."/>
            <person name="Nakayama K."/>
        </authorList>
    </citation>
    <scope>NUCLEOTIDE SEQUENCE</scope>
</reference>
<gene>
    <name evidence="2" type="ORF">Tci_893122</name>
</gene>
<evidence type="ECO:0000256" key="1">
    <source>
        <dbReference type="SAM" id="MobiDB-lite"/>
    </source>
</evidence>
<dbReference type="EMBL" id="BKCJ011327629">
    <property type="protein sequence ID" value="GFD21153.1"/>
    <property type="molecule type" value="Genomic_DNA"/>
</dbReference>
<organism evidence="2">
    <name type="scientific">Tanacetum cinerariifolium</name>
    <name type="common">Dalmatian daisy</name>
    <name type="synonym">Chrysanthemum cinerariifolium</name>
    <dbReference type="NCBI Taxonomy" id="118510"/>
    <lineage>
        <taxon>Eukaryota</taxon>
        <taxon>Viridiplantae</taxon>
        <taxon>Streptophyta</taxon>
        <taxon>Embryophyta</taxon>
        <taxon>Tracheophyta</taxon>
        <taxon>Spermatophyta</taxon>
        <taxon>Magnoliopsida</taxon>
        <taxon>eudicotyledons</taxon>
        <taxon>Gunneridae</taxon>
        <taxon>Pentapetalae</taxon>
        <taxon>asterids</taxon>
        <taxon>campanulids</taxon>
        <taxon>Asterales</taxon>
        <taxon>Asteraceae</taxon>
        <taxon>Asteroideae</taxon>
        <taxon>Anthemideae</taxon>
        <taxon>Anthemidinae</taxon>
        <taxon>Tanacetum</taxon>
    </lineage>
</organism>